<evidence type="ECO:0000313" key="3">
    <source>
        <dbReference type="EMBL" id="MFK2931996.1"/>
    </source>
</evidence>
<gene>
    <name evidence="3" type="ORF">ISP14_14460</name>
</gene>
<feature type="signal peptide" evidence="1">
    <location>
        <begin position="1"/>
        <end position="30"/>
    </location>
</feature>
<keyword evidence="4" id="KW-1185">Reference proteome</keyword>
<dbReference type="EMBL" id="JADIKL010000008">
    <property type="protein sequence ID" value="MFK2931996.1"/>
    <property type="molecule type" value="Genomic_DNA"/>
</dbReference>
<name>A0ABW8KKL1_9GAMM</name>
<dbReference type="PIRSF" id="PIRSF029644">
    <property type="entry name" value="UCP029644"/>
    <property type="match status" value="1"/>
</dbReference>
<dbReference type="Proteomes" id="UP001620397">
    <property type="component" value="Unassembled WGS sequence"/>
</dbReference>
<dbReference type="InterPro" id="IPR036779">
    <property type="entry name" value="LysM_dom_sf"/>
</dbReference>
<comment type="caution">
    <text evidence="3">The sequence shown here is derived from an EMBL/GenBank/DDBJ whole genome shotgun (WGS) entry which is preliminary data.</text>
</comment>
<evidence type="ECO:0000256" key="1">
    <source>
        <dbReference type="SAM" id="SignalP"/>
    </source>
</evidence>
<evidence type="ECO:0000313" key="4">
    <source>
        <dbReference type="Proteomes" id="UP001620397"/>
    </source>
</evidence>
<dbReference type="InterPro" id="IPR006860">
    <property type="entry name" value="FecR"/>
</dbReference>
<reference evidence="3 4" key="1">
    <citation type="submission" date="2020-10" db="EMBL/GenBank/DDBJ databases">
        <title>Phylogeny of dyella-like bacteria.</title>
        <authorList>
            <person name="Fu J."/>
        </authorList>
    </citation>
    <scope>NUCLEOTIDE SEQUENCE [LARGE SCALE GENOMIC DNA]</scope>
    <source>
        <strain evidence="3 4">DKC-1</strain>
    </source>
</reference>
<dbReference type="Gene3D" id="3.10.350.10">
    <property type="entry name" value="LysM domain"/>
    <property type="match status" value="1"/>
</dbReference>
<dbReference type="RefSeq" id="WP_404541147.1">
    <property type="nucleotide sequence ID" value="NZ_JADIKL010000008.1"/>
</dbReference>
<dbReference type="PANTHER" id="PTHR30273">
    <property type="entry name" value="PERIPLASMIC SIGNAL SENSOR AND SIGMA FACTOR ACTIVATOR FECR-RELATED"/>
    <property type="match status" value="1"/>
</dbReference>
<dbReference type="PROSITE" id="PS51782">
    <property type="entry name" value="LYSM"/>
    <property type="match status" value="1"/>
</dbReference>
<sequence>MKRLTGCVTPIRKLAVLALLTIGLLPCAQAADWTYRVRPTDNIWDLSRRYLKPGVSWQQLQLYNKVADPYHLPPGMRLQVPIAWLRVQPAEATVVAVIGSAHAQQSPQAQSEDVKAGMSYGMGAHLSTDDGASLTLQFADGSRVLMQGGSELELDRLSAYGRTGMVDTRLRLQHGRLVNDVTHIDGAAHFSVQTPSSISSVRGTHFRVAADGNDRAQTEVLGGRVDVDGARRHVLLPAGKGTIVAAGQHPGQPRPLLAVPDLHCPQQPVTRAAWAFRWSALRGAAQYRVQVAPDKQFEALLMDRVVSETGVNLPDLPDGNYAIRVHGIDAQRLEGEDASCAITISAHPQPPLVMEPQPGSKVRDARPHFHWTENTEAASYAWQLASDDAFQHLLGEQATLTGDGVRAPQALPLGHYWWRIASRDRNGKLGPYSDPMPFDRVAEPPVPAMNAPKHSGKQMDFGWQAGLPGQHYRVQMARDLDFAHPVLDTTVAEPTLQIPKPAHGTWFLRVRTIDTDGYAGPWSPAQKVKLPCIACRIALGGGGAAALWLLL</sequence>
<dbReference type="SMART" id="SM00257">
    <property type="entry name" value="LysM"/>
    <property type="match status" value="1"/>
</dbReference>
<dbReference type="InterPro" id="IPR013783">
    <property type="entry name" value="Ig-like_fold"/>
</dbReference>
<dbReference type="PANTHER" id="PTHR30273:SF2">
    <property type="entry name" value="PROTEIN FECR"/>
    <property type="match status" value="1"/>
</dbReference>
<feature type="chain" id="PRO_5045774079" evidence="1">
    <location>
        <begin position="31"/>
        <end position="551"/>
    </location>
</feature>
<feature type="domain" description="LysM" evidence="2">
    <location>
        <begin position="33"/>
        <end position="80"/>
    </location>
</feature>
<proteinExistence type="predicted"/>
<dbReference type="Gene3D" id="2.60.120.1440">
    <property type="match status" value="1"/>
</dbReference>
<accession>A0ABW8KKL1</accession>
<dbReference type="Gene3D" id="2.60.40.10">
    <property type="entry name" value="Immunoglobulins"/>
    <property type="match status" value="3"/>
</dbReference>
<dbReference type="SUPFAM" id="SSF54106">
    <property type="entry name" value="LysM domain"/>
    <property type="match status" value="1"/>
</dbReference>
<dbReference type="Pfam" id="PF04773">
    <property type="entry name" value="FecR"/>
    <property type="match status" value="1"/>
</dbReference>
<keyword evidence="1" id="KW-0732">Signal</keyword>
<dbReference type="CDD" id="cd00118">
    <property type="entry name" value="LysM"/>
    <property type="match status" value="1"/>
</dbReference>
<dbReference type="Pfam" id="PF01476">
    <property type="entry name" value="LysM"/>
    <property type="match status" value="1"/>
</dbReference>
<evidence type="ECO:0000259" key="2">
    <source>
        <dbReference type="PROSITE" id="PS51782"/>
    </source>
</evidence>
<dbReference type="InterPro" id="IPR016930">
    <property type="entry name" value="UCP029644"/>
</dbReference>
<dbReference type="InterPro" id="IPR018392">
    <property type="entry name" value="LysM"/>
</dbReference>
<dbReference type="InterPro" id="IPR012373">
    <property type="entry name" value="Ferrdict_sens_TM"/>
</dbReference>
<protein>
    <submittedName>
        <fullName evidence="3">FecR domain-containing protein</fullName>
    </submittedName>
</protein>
<organism evidence="3 4">
    <name type="scientific">Dyella agri</name>
    <dbReference type="NCBI Taxonomy" id="1926869"/>
    <lineage>
        <taxon>Bacteria</taxon>
        <taxon>Pseudomonadati</taxon>
        <taxon>Pseudomonadota</taxon>
        <taxon>Gammaproteobacteria</taxon>
        <taxon>Lysobacterales</taxon>
        <taxon>Rhodanobacteraceae</taxon>
        <taxon>Dyella</taxon>
    </lineage>
</organism>